<evidence type="ECO:0000256" key="6">
    <source>
        <dbReference type="SAM" id="MobiDB-lite"/>
    </source>
</evidence>
<dbReference type="SUPFAM" id="SSF52540">
    <property type="entry name" value="P-loop containing nucleoside triphosphate hydrolases"/>
    <property type="match status" value="1"/>
</dbReference>
<dbReference type="GO" id="GO:0010468">
    <property type="term" value="P:regulation of gene expression"/>
    <property type="evidence" value="ECO:0007669"/>
    <property type="project" value="UniProtKB-ARBA"/>
</dbReference>
<proteinExistence type="predicted"/>
<dbReference type="Pfam" id="PF00271">
    <property type="entry name" value="Helicase_C"/>
    <property type="match status" value="1"/>
</dbReference>
<keyword evidence="8" id="KW-1185">Reference proteome</keyword>
<keyword evidence="2" id="KW-0547">Nucleotide-binding</keyword>
<dbReference type="PANTHER" id="PTHR47958">
    <property type="entry name" value="ATP-DEPENDENT RNA HELICASE DBP3"/>
    <property type="match status" value="1"/>
</dbReference>
<sequence>MLSWDLKAAEQDVPRKLSSPLDRRRNSSSPNLPDDSWLMQKIANTLVITKTGEDIEKLRRNPFSPFHSIKSFEALNLITQINGKQTYYDAINIWILVERPQNMIAQSQSGTGKTAAFVLAMLSRVDSSRPYPQVVCLAPTYELAIQIGEVAAKIGQFCEGITFKFAVRGEYGNGIDIEDVTIAVNFDLPLDARRKTDCQTYLHRIGRTGRFGNNGLAISFVSSQEANDNIPQIRDRFGSEIIAILSE</sequence>
<keyword evidence="5" id="KW-0067">ATP-binding</keyword>
<feature type="compositionally biased region" description="Basic and acidic residues" evidence="6">
    <location>
        <begin position="15"/>
        <end position="25"/>
    </location>
</feature>
<dbReference type="PROSITE" id="PS51194">
    <property type="entry name" value="HELICASE_CTER"/>
    <property type="match status" value="1"/>
</dbReference>
<dbReference type="InParanoid" id="T1IA87"/>
<evidence type="ECO:0000313" key="7">
    <source>
        <dbReference type="EnsemblMetazoa" id="RPRC013208-PA"/>
    </source>
</evidence>
<organism evidence="7 8">
    <name type="scientific">Rhodnius prolixus</name>
    <name type="common">Triatomid bug</name>
    <dbReference type="NCBI Taxonomy" id="13249"/>
    <lineage>
        <taxon>Eukaryota</taxon>
        <taxon>Metazoa</taxon>
        <taxon>Ecdysozoa</taxon>
        <taxon>Arthropoda</taxon>
        <taxon>Hexapoda</taxon>
        <taxon>Insecta</taxon>
        <taxon>Pterygota</taxon>
        <taxon>Neoptera</taxon>
        <taxon>Paraneoptera</taxon>
        <taxon>Hemiptera</taxon>
        <taxon>Heteroptera</taxon>
        <taxon>Panheteroptera</taxon>
        <taxon>Cimicomorpha</taxon>
        <taxon>Reduviidae</taxon>
        <taxon>Triatominae</taxon>
        <taxon>Rhodnius</taxon>
    </lineage>
</organism>
<dbReference type="eggNOG" id="KOG0332">
    <property type="taxonomic scope" value="Eukaryota"/>
</dbReference>
<dbReference type="AlphaFoldDB" id="T1IA87"/>
<reference evidence="7" key="1">
    <citation type="submission" date="2015-05" db="UniProtKB">
        <authorList>
            <consortium name="EnsemblMetazoa"/>
        </authorList>
    </citation>
    <scope>IDENTIFICATION</scope>
</reference>
<dbReference type="InterPro" id="IPR027417">
    <property type="entry name" value="P-loop_NTPase"/>
</dbReference>
<evidence type="ECO:0000256" key="1">
    <source>
        <dbReference type="ARBA" id="ARBA00012552"/>
    </source>
</evidence>
<feature type="region of interest" description="Disordered" evidence="6">
    <location>
        <begin position="15"/>
        <end position="34"/>
    </location>
</feature>
<evidence type="ECO:0000313" key="8">
    <source>
        <dbReference type="Proteomes" id="UP000015103"/>
    </source>
</evidence>
<dbReference type="InterPro" id="IPR001650">
    <property type="entry name" value="Helicase_C-like"/>
</dbReference>
<dbReference type="GO" id="GO:0016787">
    <property type="term" value="F:hydrolase activity"/>
    <property type="evidence" value="ECO:0007669"/>
    <property type="project" value="UniProtKB-KW"/>
</dbReference>
<dbReference type="InterPro" id="IPR014001">
    <property type="entry name" value="Helicase_ATP-bd"/>
</dbReference>
<dbReference type="PROSITE" id="PS51192">
    <property type="entry name" value="HELICASE_ATP_BIND_1"/>
    <property type="match status" value="1"/>
</dbReference>
<dbReference type="VEuPathDB" id="VectorBase:RPRC013208"/>
<evidence type="ECO:0000256" key="5">
    <source>
        <dbReference type="ARBA" id="ARBA00022840"/>
    </source>
</evidence>
<protein>
    <recommendedName>
        <fullName evidence="1">RNA helicase</fullName>
        <ecNumber evidence="1">3.6.4.13</ecNumber>
    </recommendedName>
</protein>
<dbReference type="GO" id="GO:0003676">
    <property type="term" value="F:nucleic acid binding"/>
    <property type="evidence" value="ECO:0007669"/>
    <property type="project" value="InterPro"/>
</dbReference>
<dbReference type="HOGENOM" id="CLU_003041_25_0_1"/>
<keyword evidence="4" id="KW-0347">Helicase</keyword>
<dbReference type="InterPro" id="IPR011545">
    <property type="entry name" value="DEAD/DEAH_box_helicase_dom"/>
</dbReference>
<accession>T1IA87</accession>
<dbReference type="STRING" id="13249.T1IA87"/>
<dbReference type="GO" id="GO:0005524">
    <property type="term" value="F:ATP binding"/>
    <property type="evidence" value="ECO:0007669"/>
    <property type="project" value="UniProtKB-KW"/>
</dbReference>
<dbReference type="EMBL" id="ACPB03005088">
    <property type="status" value="NOT_ANNOTATED_CDS"/>
    <property type="molecule type" value="Genomic_DNA"/>
</dbReference>
<evidence type="ECO:0000256" key="2">
    <source>
        <dbReference type="ARBA" id="ARBA00022741"/>
    </source>
</evidence>
<keyword evidence="3" id="KW-0378">Hydrolase</keyword>
<evidence type="ECO:0000256" key="4">
    <source>
        <dbReference type="ARBA" id="ARBA00022806"/>
    </source>
</evidence>
<dbReference type="Pfam" id="PF00270">
    <property type="entry name" value="DEAD"/>
    <property type="match status" value="1"/>
</dbReference>
<dbReference type="EnsemblMetazoa" id="RPRC013208-RA">
    <property type="protein sequence ID" value="RPRC013208-PA"/>
    <property type="gene ID" value="RPRC013208"/>
</dbReference>
<dbReference type="EC" id="3.6.4.13" evidence="1"/>
<dbReference type="Proteomes" id="UP000015103">
    <property type="component" value="Unassembled WGS sequence"/>
</dbReference>
<dbReference type="eggNOG" id="KOG0329">
    <property type="taxonomic scope" value="Eukaryota"/>
</dbReference>
<dbReference type="GO" id="GO:0003724">
    <property type="term" value="F:RNA helicase activity"/>
    <property type="evidence" value="ECO:0007669"/>
    <property type="project" value="UniProtKB-EC"/>
</dbReference>
<dbReference type="Gene3D" id="3.40.50.300">
    <property type="entry name" value="P-loop containing nucleotide triphosphate hydrolases"/>
    <property type="match status" value="2"/>
</dbReference>
<evidence type="ECO:0000256" key="3">
    <source>
        <dbReference type="ARBA" id="ARBA00022801"/>
    </source>
</evidence>
<name>T1IA87_RHOPR</name>